<reference evidence="2 3" key="1">
    <citation type="journal article" date="2012" name="J. Bacteriol.">
        <title>Complete genome sequence of Pelagibacterium halotolerans B2T.</title>
        <authorList>
            <person name="Huo Y.Y."/>
            <person name="Cheng H."/>
            <person name="Han X.F."/>
            <person name="Jiang X.W."/>
            <person name="Sun C."/>
            <person name="Zhang X.Q."/>
            <person name="Zhu X.F."/>
            <person name="Liu Y.F."/>
            <person name="Li P.F."/>
            <person name="Ni P.X."/>
            <person name="Wu M."/>
        </authorList>
    </citation>
    <scope>NUCLEOTIDE SEQUENCE [LARGE SCALE GENOMIC DNA]</scope>
    <source>
        <strain evidence="3">DSM 22347 / JCM 15775 / CGMCC 1.7692 / B2</strain>
    </source>
</reference>
<evidence type="ECO:0000256" key="1">
    <source>
        <dbReference type="SAM" id="MobiDB-lite"/>
    </source>
</evidence>
<dbReference type="KEGG" id="phl:KKY_136"/>
<sequence>MEPNFRLRGEIGQSGGYAGQPGSLTGLASHTIPTEFVQF</sequence>
<dbReference type="STRING" id="1082931.KKY_136"/>
<gene>
    <name evidence="2" type="ordered locus">KKY_136</name>
</gene>
<dbReference type="Proteomes" id="UP000008850">
    <property type="component" value="Chromosome"/>
</dbReference>
<dbReference type="AlphaFoldDB" id="G4R729"/>
<evidence type="ECO:0000313" key="3">
    <source>
        <dbReference type="Proteomes" id="UP000008850"/>
    </source>
</evidence>
<dbReference type="EMBL" id="CP003075">
    <property type="protein sequence ID" value="AEQ50183.1"/>
    <property type="molecule type" value="Genomic_DNA"/>
</dbReference>
<organism evidence="2 3">
    <name type="scientific">Pelagibacterium halotolerans (strain DSM 22347 / JCM 15775 / CGMCC 1.7692 / B2)</name>
    <dbReference type="NCBI Taxonomy" id="1082931"/>
    <lineage>
        <taxon>Bacteria</taxon>
        <taxon>Pseudomonadati</taxon>
        <taxon>Pseudomonadota</taxon>
        <taxon>Alphaproteobacteria</taxon>
        <taxon>Hyphomicrobiales</taxon>
        <taxon>Devosiaceae</taxon>
        <taxon>Pelagibacterium</taxon>
    </lineage>
</organism>
<dbReference type="HOGENOM" id="CLU_3314199_0_0_5"/>
<protein>
    <submittedName>
        <fullName evidence="2">Uncharacterized protein</fullName>
    </submittedName>
</protein>
<proteinExistence type="predicted"/>
<evidence type="ECO:0000313" key="2">
    <source>
        <dbReference type="EMBL" id="AEQ50183.1"/>
    </source>
</evidence>
<keyword evidence="3" id="KW-1185">Reference proteome</keyword>
<name>G4R729_PELHB</name>
<feature type="region of interest" description="Disordered" evidence="1">
    <location>
        <begin position="1"/>
        <end position="23"/>
    </location>
</feature>
<accession>G4R729</accession>